<reference evidence="12" key="1">
    <citation type="submission" date="2019-08" db="EMBL/GenBank/DDBJ databases">
        <title>The improved chromosome-level genome for the pearl oyster Pinctada fucata martensii using PacBio sequencing and Hi-C.</title>
        <authorList>
            <person name="Zheng Z."/>
        </authorList>
    </citation>
    <scope>NUCLEOTIDE SEQUENCE</scope>
    <source>
        <strain evidence="12">ZZ-2019</strain>
        <tissue evidence="12">Adductor muscle</tissue>
    </source>
</reference>
<evidence type="ECO:0000256" key="8">
    <source>
        <dbReference type="SAM" id="Phobius"/>
    </source>
</evidence>
<feature type="transmembrane region" description="Helical" evidence="8">
    <location>
        <begin position="664"/>
        <end position="686"/>
    </location>
</feature>
<sequence>MDASTSSDCNGSPQDLKNLWQCIESKNLPVPKMVFSIIGDSNNFVPKPWKKSVFQKALIDTAQSAGDSWLIFRGHKDGVSKIIHDAYIDYFKSKFLNRTGELSKHFDTSHVRIKLMRICMQTDPSHPNQNNQDQDYQDVVEFPPRNKSFLANFESFVSKQWGRFFNTSEDEKIEMRVPVMVVVVEGDLRTIKHAALSVKNNIPVLLVKGSGMAADLIVKFIEEYRSIKKSAPLLFGISFDNKKMKTLHRKLKDLAHNRHLLQIFDVNNDDPLILSKLVGEAIVRAWAMEESHEEKKKIITPSNETSKIKKTHAVATRVINPKKGSSYVKRFAKDERPHVLKTKYLSPASLPLYFYVGYQIIQKSRNRKEQSQILLFEALMSNRRDYVQILLEQGILLRMEDLPLLYRSTVNCENCHPNNCLHIPWILKQADEEAGKGICDEGQNSIGSDPKVVRCCCKGETESNRSESKAEHVVAMARSLVIKLLGYKENIKDKRRRKITQDDMPDKSTVPMHDLLLWSILANRPDLSEIIWSLSDDHLMTALLCAVLLKKLAKKTNNVQEQMLSKELTDHAKLFTKRSIRMSDELYQEDPLSAMKIVNTVTTIWNIKTKPLNFAHENLEIDFIGSTCPQRSLNRVWYNKLAPDLTPFLKEICRKPLKFVKAPIAWYGINYFFFLLMLIAFSAFVMTSVEDDFYERSIAKMWEYYTYIWAVGDFIEETIYGFGILYTGKLTCRGRLSRIKRYLYDFWKAVDLFSYLFLILALFVRHVVESHPYAIARRLFAVSLLIMYLRFLQLFLMNRRLGPTLIMIKEMFKDLLYFLVILFIFIVGTGTYYHANLYPNHVNLVGTGPWETWHIWKIFYYPYWQLYGEAYNEFLEVQDQPNCTNDRSLYETNSDIERCAEKDPTVPVVAAAYMLLSNLLLVNLVIAMFSYTFNSVMTNSEKLWRFERYIVINKYERKVPSPLNFIIRPIQFIRYAVKHCKRCKRDPKKEKQKNKRLQNLHIQKMIASRVPEFSDLG</sequence>
<organism evidence="12 13">
    <name type="scientific">Pinctada imbricata</name>
    <name type="common">Atlantic pearl-oyster</name>
    <name type="synonym">Pinctada martensii</name>
    <dbReference type="NCBI Taxonomy" id="66713"/>
    <lineage>
        <taxon>Eukaryota</taxon>
        <taxon>Metazoa</taxon>
        <taxon>Spiralia</taxon>
        <taxon>Lophotrochozoa</taxon>
        <taxon>Mollusca</taxon>
        <taxon>Bivalvia</taxon>
        <taxon>Autobranchia</taxon>
        <taxon>Pteriomorphia</taxon>
        <taxon>Pterioida</taxon>
        <taxon>Pterioidea</taxon>
        <taxon>Pteriidae</taxon>
        <taxon>Pinctada</taxon>
    </lineage>
</organism>
<evidence type="ECO:0000256" key="7">
    <source>
        <dbReference type="ARBA" id="ARBA00023303"/>
    </source>
</evidence>
<feature type="domain" description="TRPM-like" evidence="11">
    <location>
        <begin position="373"/>
        <end position="624"/>
    </location>
</feature>
<dbReference type="AlphaFoldDB" id="A0AA89BTZ0"/>
<keyword evidence="6 8" id="KW-0472">Membrane</keyword>
<feature type="domain" description="Ion transport" evidence="9">
    <location>
        <begin position="671"/>
        <end position="937"/>
    </location>
</feature>
<evidence type="ECO:0000256" key="1">
    <source>
        <dbReference type="ARBA" id="ARBA00004141"/>
    </source>
</evidence>
<keyword evidence="3 8" id="KW-0812">Transmembrane</keyword>
<evidence type="ECO:0000256" key="2">
    <source>
        <dbReference type="ARBA" id="ARBA00022448"/>
    </source>
</evidence>
<evidence type="ECO:0000256" key="5">
    <source>
        <dbReference type="ARBA" id="ARBA00023065"/>
    </source>
</evidence>
<evidence type="ECO:0000259" key="10">
    <source>
        <dbReference type="Pfam" id="PF18139"/>
    </source>
</evidence>
<evidence type="ECO:0000256" key="4">
    <source>
        <dbReference type="ARBA" id="ARBA00022989"/>
    </source>
</evidence>
<evidence type="ECO:0000313" key="13">
    <source>
        <dbReference type="Proteomes" id="UP001186944"/>
    </source>
</evidence>
<dbReference type="Pfam" id="PF25508">
    <property type="entry name" value="TRPM2"/>
    <property type="match status" value="1"/>
</dbReference>
<gene>
    <name evidence="12" type="ORF">FSP39_014255</name>
</gene>
<feature type="transmembrane region" description="Helical" evidence="8">
    <location>
        <begin position="910"/>
        <end position="933"/>
    </location>
</feature>
<dbReference type="Proteomes" id="UP001186944">
    <property type="component" value="Unassembled WGS sequence"/>
</dbReference>
<dbReference type="InterPro" id="IPR005821">
    <property type="entry name" value="Ion_trans_dom"/>
</dbReference>
<evidence type="ECO:0000256" key="6">
    <source>
        <dbReference type="ARBA" id="ARBA00023136"/>
    </source>
</evidence>
<evidence type="ECO:0000259" key="11">
    <source>
        <dbReference type="Pfam" id="PF25508"/>
    </source>
</evidence>
<dbReference type="Pfam" id="PF00520">
    <property type="entry name" value="Ion_trans"/>
    <property type="match status" value="1"/>
</dbReference>
<keyword evidence="13" id="KW-1185">Reference proteome</keyword>
<feature type="domain" description="TRPM SLOG" evidence="10">
    <location>
        <begin position="16"/>
        <end position="92"/>
    </location>
</feature>
<dbReference type="EMBL" id="VSWD01000010">
    <property type="protein sequence ID" value="KAK3090744.1"/>
    <property type="molecule type" value="Genomic_DNA"/>
</dbReference>
<comment type="caution">
    <text evidence="12">The sequence shown here is derived from an EMBL/GenBank/DDBJ whole genome shotgun (WGS) entry which is preliminary data.</text>
</comment>
<protein>
    <submittedName>
        <fullName evidence="12">Uncharacterized protein</fullName>
    </submittedName>
</protein>
<dbReference type="InterPro" id="IPR057366">
    <property type="entry name" value="TRPM-like"/>
</dbReference>
<feature type="transmembrane region" description="Helical" evidence="8">
    <location>
        <begin position="749"/>
        <end position="768"/>
    </location>
</feature>
<dbReference type="PANTHER" id="PTHR13800">
    <property type="entry name" value="TRANSIENT RECEPTOR POTENTIAL CATION CHANNEL, SUBFAMILY M, MEMBER 6"/>
    <property type="match status" value="1"/>
</dbReference>
<keyword evidence="4 8" id="KW-1133">Transmembrane helix</keyword>
<dbReference type="PANTHER" id="PTHR13800:SF12">
    <property type="entry name" value="TRANSIENT RECEPTOR POTENTIAL CATION CHANNEL SUBFAMILY M MEMBER-LIKE 2"/>
    <property type="match status" value="1"/>
</dbReference>
<keyword evidence="5" id="KW-0406">Ion transport</keyword>
<keyword evidence="2" id="KW-0813">Transport</keyword>
<accession>A0AA89BTZ0</accession>
<dbReference type="InterPro" id="IPR050927">
    <property type="entry name" value="TRPM"/>
</dbReference>
<dbReference type="GO" id="GO:0005886">
    <property type="term" value="C:plasma membrane"/>
    <property type="evidence" value="ECO:0007669"/>
    <property type="project" value="TreeGrafter"/>
</dbReference>
<feature type="domain" description="TRPM SLOG" evidence="10">
    <location>
        <begin position="170"/>
        <end position="223"/>
    </location>
</feature>
<feature type="transmembrane region" description="Helical" evidence="8">
    <location>
        <begin position="774"/>
        <end position="795"/>
    </location>
</feature>
<dbReference type="Pfam" id="PF18139">
    <property type="entry name" value="LSDAT_euk"/>
    <property type="match status" value="2"/>
</dbReference>
<evidence type="ECO:0000313" key="12">
    <source>
        <dbReference type="EMBL" id="KAK3090744.1"/>
    </source>
</evidence>
<dbReference type="GO" id="GO:0099604">
    <property type="term" value="F:ligand-gated calcium channel activity"/>
    <property type="evidence" value="ECO:0007669"/>
    <property type="project" value="TreeGrafter"/>
</dbReference>
<dbReference type="InterPro" id="IPR041491">
    <property type="entry name" value="TRPM_SLOG"/>
</dbReference>
<keyword evidence="7" id="KW-0407">Ion channel</keyword>
<feature type="transmembrane region" description="Helical" evidence="8">
    <location>
        <begin position="815"/>
        <end position="835"/>
    </location>
</feature>
<name>A0AA89BTZ0_PINIB</name>
<evidence type="ECO:0000256" key="3">
    <source>
        <dbReference type="ARBA" id="ARBA00022692"/>
    </source>
</evidence>
<comment type="subcellular location">
    <subcellularLocation>
        <location evidence="1">Membrane</location>
        <topology evidence="1">Multi-pass membrane protein</topology>
    </subcellularLocation>
</comment>
<proteinExistence type="predicted"/>
<evidence type="ECO:0000259" key="9">
    <source>
        <dbReference type="Pfam" id="PF00520"/>
    </source>
</evidence>